<reference evidence="8 10" key="3">
    <citation type="submission" date="2015-07" db="EMBL/GenBank/DDBJ databases">
        <title>Physiological, transcriptional responses and genome re-sequencing of acid resistant extremely thermoacidophilic Metallosphaera sedula SARC-M1.</title>
        <authorList>
            <person name="Ai C."/>
            <person name="McCarthy S."/>
            <person name="Eckrich V."/>
            <person name="Rudrappa D."/>
            <person name="Qiu G."/>
            <person name="Blum P."/>
        </authorList>
    </citation>
    <scope>NUCLEOTIDE SEQUENCE [LARGE SCALE GENOMIC DNA]</scope>
    <source>
        <strain evidence="8 10">SARC-M1</strain>
    </source>
</reference>
<dbReference type="Proteomes" id="UP000062398">
    <property type="component" value="Chromosome"/>
</dbReference>
<proteinExistence type="predicted"/>
<dbReference type="EMBL" id="CP012174">
    <property type="protein sequence ID" value="AKV79460.1"/>
    <property type="molecule type" value="Genomic_DNA"/>
</dbReference>
<dbReference type="PANTHER" id="PTHR43794">
    <property type="entry name" value="AMINOHYDROLASE SSNA-RELATED"/>
    <property type="match status" value="1"/>
</dbReference>
<dbReference type="EMBL" id="CP012173">
    <property type="protein sequence ID" value="AKV77210.1"/>
    <property type="molecule type" value="Genomic_DNA"/>
</dbReference>
<name>A0A088E6U7_9CREN</name>
<evidence type="ECO:0000313" key="4">
    <source>
        <dbReference type="EMBL" id="AKV74972.1"/>
    </source>
</evidence>
<evidence type="ECO:0000256" key="1">
    <source>
        <dbReference type="ARBA" id="ARBA00022801"/>
    </source>
</evidence>
<dbReference type="RefSeq" id="WP_012021953.1">
    <property type="nucleotide sequence ID" value="NZ_CP008822.1"/>
</dbReference>
<evidence type="ECO:0000313" key="3">
    <source>
        <dbReference type="EMBL" id="AIM28149.1"/>
    </source>
</evidence>
<evidence type="ECO:0000313" key="14">
    <source>
        <dbReference type="Proteomes" id="UP000068832"/>
    </source>
</evidence>
<dbReference type="OMA" id="CVHMNDS"/>
<dbReference type="SUPFAM" id="SSF51556">
    <property type="entry name" value="Metallo-dependent hydrolases"/>
    <property type="match status" value="1"/>
</dbReference>
<reference evidence="11 12" key="2">
    <citation type="journal article" date="2015" name="Genome Announc.">
        <title>Complete Genome Sequences of Evolved Arsenate-Resistant Metallosphaera sedula Strains.</title>
        <authorList>
            <person name="Ai C."/>
            <person name="McCarthy S."/>
            <person name="Schackwitz W."/>
            <person name="Martin J."/>
            <person name="Lipzen A."/>
            <person name="Blum P."/>
        </authorList>
    </citation>
    <scope>NUCLEOTIDE SEQUENCE [LARGE SCALE GENOMIC DNA]</scope>
    <source>
        <strain evidence="6 12">ARS120-1</strain>
        <strain evidence="7 11">ARS120-2</strain>
        <strain evidence="4 14">ARS50-1</strain>
        <strain evidence="5 13">ARS50-2</strain>
    </source>
</reference>
<dbReference type="InterPro" id="IPR032466">
    <property type="entry name" value="Metal_Hydrolase"/>
</dbReference>
<accession>A0A088E6U7</accession>
<evidence type="ECO:0000259" key="2">
    <source>
        <dbReference type="Pfam" id="PF01979"/>
    </source>
</evidence>
<dbReference type="EMBL" id="CP012176">
    <property type="protein sequence ID" value="AKV83936.1"/>
    <property type="molecule type" value="Genomic_DNA"/>
</dbReference>
<evidence type="ECO:0000313" key="6">
    <source>
        <dbReference type="EMBL" id="AKV79460.1"/>
    </source>
</evidence>
<dbReference type="Proteomes" id="UP000061362">
    <property type="component" value="Chromosome"/>
</dbReference>
<dbReference type="SUPFAM" id="SSF51338">
    <property type="entry name" value="Composite domain of metallo-dependent hydrolases"/>
    <property type="match status" value="1"/>
</dbReference>
<dbReference type="InterPro" id="IPR050287">
    <property type="entry name" value="MTA/SAH_deaminase"/>
</dbReference>
<dbReference type="Proteomes" id="UP000062475">
    <property type="component" value="Chromosome"/>
</dbReference>
<dbReference type="AlphaFoldDB" id="A0A088E6U7"/>
<dbReference type="InterPro" id="IPR011059">
    <property type="entry name" value="Metal-dep_hydrolase_composite"/>
</dbReference>
<dbReference type="EMBL" id="CP012172">
    <property type="protein sequence ID" value="AKV74972.1"/>
    <property type="molecule type" value="Genomic_DNA"/>
</dbReference>
<reference evidence="3 9" key="1">
    <citation type="journal article" date="2014" name="J. Bacteriol.">
        <title>Role of an Archaeal PitA Transporter in the Copper and Arsenic Resistance of Metallosphaera sedula, an Extreme Thermoacidophile.</title>
        <authorList>
            <person name="McCarthy S."/>
            <person name="Ai C."/>
            <person name="Wheaton G."/>
            <person name="Tevatia R."/>
            <person name="Eckrich V."/>
            <person name="Kelly R."/>
            <person name="Blum P."/>
        </authorList>
    </citation>
    <scope>NUCLEOTIDE SEQUENCE [LARGE SCALE GENOMIC DNA]</scope>
    <source>
        <strain evidence="3 9">CuR1</strain>
    </source>
</reference>
<evidence type="ECO:0000313" key="11">
    <source>
        <dbReference type="Proteomes" id="UP000061362"/>
    </source>
</evidence>
<evidence type="ECO:0000313" key="9">
    <source>
        <dbReference type="Proteomes" id="UP000029084"/>
    </source>
</evidence>
<dbReference type="Proteomes" id="UP000029084">
    <property type="component" value="Chromosome"/>
</dbReference>
<evidence type="ECO:0000313" key="13">
    <source>
        <dbReference type="Proteomes" id="UP000062475"/>
    </source>
</evidence>
<dbReference type="EMBL" id="CP008822">
    <property type="protein sequence ID" value="AIM28149.1"/>
    <property type="molecule type" value="Genomic_DNA"/>
</dbReference>
<dbReference type="Gene3D" id="2.30.40.10">
    <property type="entry name" value="Urease, subunit C, domain 1"/>
    <property type="match status" value="1"/>
</dbReference>
<sequence>MGVSNRTYTLRNCAFAVDYSHVEGPTNIVVEDGFIKHVGKEVEGDELECSEYVVMPGLVNAHTHSAMTVLRGVFDDGELHEWLARMWDEERKLTREIMAVGSEIAVIEMISSGTTAFVDMYFNPDQIRDISTQYGIRARAGPTLMKDKSVDETVRELRALGESEFFRPIVNVHSLYATDLQKLRELRDNLNRGYHLHIHLSETREEVFQIKRRYGMFPVELIHREGLTERVHGVHLGWITSWELNYLRSSIAVTHCPTSNMKLATGGAFPMKEALTQGLNVTIGTDGAASNNSLNMFQEMKMAVLLQRHNYWSTGITAVDVFRASSVNGYKMLGIRGGEIRPGYVADLVLLSKYEVYPLTKERLLSHLVYNPPKEVEKVIIQGKIVYQKNDFRDRLKKLLEKLSLYL</sequence>
<evidence type="ECO:0000313" key="12">
    <source>
        <dbReference type="Proteomes" id="UP000062398"/>
    </source>
</evidence>
<dbReference type="InterPro" id="IPR006680">
    <property type="entry name" value="Amidohydro-rel"/>
</dbReference>
<evidence type="ECO:0000313" key="7">
    <source>
        <dbReference type="EMBL" id="AKV81705.1"/>
    </source>
</evidence>
<protein>
    <submittedName>
        <fullName evidence="3">Amidohydrolase</fullName>
    </submittedName>
    <submittedName>
        <fullName evidence="4">N-ethylammeline chlorohydrolase</fullName>
    </submittedName>
</protein>
<dbReference type="CDD" id="cd01298">
    <property type="entry name" value="ATZ_TRZ_like"/>
    <property type="match status" value="1"/>
</dbReference>
<evidence type="ECO:0000313" key="5">
    <source>
        <dbReference type="EMBL" id="AKV77210.1"/>
    </source>
</evidence>
<dbReference type="OrthoDB" id="372084at2157"/>
<dbReference type="Proteomes" id="UP000056255">
    <property type="component" value="Chromosome"/>
</dbReference>
<dbReference type="GO" id="GO:0016810">
    <property type="term" value="F:hydrolase activity, acting on carbon-nitrogen (but not peptide) bonds"/>
    <property type="evidence" value="ECO:0007669"/>
    <property type="project" value="InterPro"/>
</dbReference>
<feature type="domain" description="Amidohydrolase-related" evidence="2">
    <location>
        <begin position="53"/>
        <end position="386"/>
    </location>
</feature>
<dbReference type="Gene3D" id="3.20.20.140">
    <property type="entry name" value="Metal-dependent hydrolases"/>
    <property type="match status" value="1"/>
</dbReference>
<evidence type="ECO:0000313" key="8">
    <source>
        <dbReference type="EMBL" id="AKV83936.1"/>
    </source>
</evidence>
<evidence type="ECO:0000313" key="10">
    <source>
        <dbReference type="Proteomes" id="UP000056255"/>
    </source>
</evidence>
<organism evidence="3 9">
    <name type="scientific">Metallosphaera sedula</name>
    <dbReference type="NCBI Taxonomy" id="43687"/>
    <lineage>
        <taxon>Archaea</taxon>
        <taxon>Thermoproteota</taxon>
        <taxon>Thermoprotei</taxon>
        <taxon>Sulfolobales</taxon>
        <taxon>Sulfolobaceae</taxon>
        <taxon>Metallosphaera</taxon>
    </lineage>
</organism>
<keyword evidence="1 3" id="KW-0378">Hydrolase</keyword>
<dbReference type="PATRIC" id="fig|43687.5.peg.2184"/>
<dbReference type="GeneID" id="91756559"/>
<dbReference type="Proteomes" id="UP000068832">
    <property type="component" value="Chromosome"/>
</dbReference>
<dbReference type="EMBL" id="CP012175">
    <property type="protein sequence ID" value="AKV81705.1"/>
    <property type="molecule type" value="Genomic_DNA"/>
</dbReference>
<gene>
    <name evidence="3" type="ORF">HA72_2026</name>
    <name evidence="4" type="ORF">MsedA_2075</name>
    <name evidence="5" type="ORF">MsedB_2077</name>
    <name evidence="6" type="ORF">MsedC_2075</name>
    <name evidence="7" type="ORF">MsedD_2076</name>
    <name evidence="8" type="ORF">MsedE_2076</name>
</gene>
<dbReference type="Pfam" id="PF01979">
    <property type="entry name" value="Amidohydro_1"/>
    <property type="match status" value="1"/>
</dbReference>
<dbReference type="PANTHER" id="PTHR43794:SF11">
    <property type="entry name" value="AMIDOHYDROLASE-RELATED DOMAIN-CONTAINING PROTEIN"/>
    <property type="match status" value="1"/>
</dbReference>